<keyword evidence="1" id="KW-0472">Membrane</keyword>
<reference evidence="2 3" key="1">
    <citation type="journal article" date="2014" name="PLoS ONE">
        <title>Genome Sequence of Candidatus Nitrososphaera evergladensis from Group I.1b Enriched from Everglades Soil Reveals Novel Genomic Features of the Ammonia-Oxidizing Archaea.</title>
        <authorList>
            <person name="Zhalnina K.V."/>
            <person name="Dias R."/>
            <person name="Leonard M.T."/>
            <person name="Dorr de Quadros P."/>
            <person name="Camargo F.A."/>
            <person name="Drew J.C."/>
            <person name="Farmerie W.G."/>
            <person name="Daroub S.H."/>
            <person name="Triplett E.W."/>
        </authorList>
    </citation>
    <scope>NUCLEOTIDE SEQUENCE [LARGE SCALE GENOMIC DNA]</scope>
    <source>
        <strain evidence="2 3">SR1</strain>
    </source>
</reference>
<accession>A0A075MTP4</accession>
<feature type="transmembrane region" description="Helical" evidence="1">
    <location>
        <begin position="24"/>
        <end position="45"/>
    </location>
</feature>
<organism evidence="2 3">
    <name type="scientific">Candidatus Nitrososphaera evergladensis SR1</name>
    <dbReference type="NCBI Taxonomy" id="1459636"/>
    <lineage>
        <taxon>Archaea</taxon>
        <taxon>Nitrososphaerota</taxon>
        <taxon>Nitrososphaeria</taxon>
        <taxon>Nitrososphaerales</taxon>
        <taxon>Nitrososphaeraceae</taxon>
        <taxon>Nitrososphaera</taxon>
    </lineage>
</organism>
<dbReference type="Proteomes" id="UP000028194">
    <property type="component" value="Chromosome"/>
</dbReference>
<gene>
    <name evidence="2" type="ORF">NTE_00573</name>
</gene>
<evidence type="ECO:0000313" key="2">
    <source>
        <dbReference type="EMBL" id="AIF82654.1"/>
    </source>
</evidence>
<name>A0A075MTP4_9ARCH</name>
<dbReference type="HOGENOM" id="CLU_2475835_0_0_2"/>
<dbReference type="AlphaFoldDB" id="A0A075MTP4"/>
<protein>
    <submittedName>
        <fullName evidence="2">Uncharacterized protein</fullName>
    </submittedName>
</protein>
<evidence type="ECO:0000256" key="1">
    <source>
        <dbReference type="SAM" id="Phobius"/>
    </source>
</evidence>
<sequence>MKITSLMYFWQAVARLKEMKDTTVYTLATIGVIAALSYAIAVVPVQAQMPGPHYRPYAPYVPPANNTVAVPPVNNTILEPPICANLL</sequence>
<dbReference type="KEGG" id="nev:NTE_00573"/>
<dbReference type="EMBL" id="CP007174">
    <property type="protein sequence ID" value="AIF82654.1"/>
    <property type="molecule type" value="Genomic_DNA"/>
</dbReference>
<keyword evidence="1" id="KW-0812">Transmembrane</keyword>
<keyword evidence="3" id="KW-1185">Reference proteome</keyword>
<keyword evidence="1" id="KW-1133">Transmembrane helix</keyword>
<evidence type="ECO:0000313" key="3">
    <source>
        <dbReference type="Proteomes" id="UP000028194"/>
    </source>
</evidence>
<proteinExistence type="predicted"/>